<organism evidence="2 3">
    <name type="scientific">Hibiscus sabdariffa</name>
    <name type="common">roselle</name>
    <dbReference type="NCBI Taxonomy" id="183260"/>
    <lineage>
        <taxon>Eukaryota</taxon>
        <taxon>Viridiplantae</taxon>
        <taxon>Streptophyta</taxon>
        <taxon>Embryophyta</taxon>
        <taxon>Tracheophyta</taxon>
        <taxon>Spermatophyta</taxon>
        <taxon>Magnoliopsida</taxon>
        <taxon>eudicotyledons</taxon>
        <taxon>Gunneridae</taxon>
        <taxon>Pentapetalae</taxon>
        <taxon>rosids</taxon>
        <taxon>malvids</taxon>
        <taxon>Malvales</taxon>
        <taxon>Malvaceae</taxon>
        <taxon>Malvoideae</taxon>
        <taxon>Hibiscus</taxon>
    </lineage>
</organism>
<accession>A0ABR2CAA2</accession>
<sequence>MIAGQGEGHLEVAWWSPHQISQLHWEQKAGPGHLKVARWTPHARQESQASFPQRPEQLKPVSAHTRSPRDGEVPWLLLKMA</sequence>
<dbReference type="Proteomes" id="UP001472677">
    <property type="component" value="Unassembled WGS sequence"/>
</dbReference>
<gene>
    <name evidence="2" type="ORF">V6N12_068958</name>
</gene>
<dbReference type="EMBL" id="JBBPBM010000059">
    <property type="protein sequence ID" value="KAK8516351.1"/>
    <property type="molecule type" value="Genomic_DNA"/>
</dbReference>
<name>A0ABR2CAA2_9ROSI</name>
<protein>
    <submittedName>
        <fullName evidence="2">Uncharacterized protein</fullName>
    </submittedName>
</protein>
<keyword evidence="3" id="KW-1185">Reference proteome</keyword>
<comment type="caution">
    <text evidence="2">The sequence shown here is derived from an EMBL/GenBank/DDBJ whole genome shotgun (WGS) entry which is preliminary data.</text>
</comment>
<reference evidence="2 3" key="1">
    <citation type="journal article" date="2024" name="G3 (Bethesda)">
        <title>Genome assembly of Hibiscus sabdariffa L. provides insights into metabolisms of medicinal natural products.</title>
        <authorList>
            <person name="Kim T."/>
        </authorList>
    </citation>
    <scope>NUCLEOTIDE SEQUENCE [LARGE SCALE GENOMIC DNA]</scope>
    <source>
        <strain evidence="2">TK-2024</strain>
        <tissue evidence="2">Old leaves</tissue>
    </source>
</reference>
<feature type="region of interest" description="Disordered" evidence="1">
    <location>
        <begin position="39"/>
        <end position="69"/>
    </location>
</feature>
<proteinExistence type="predicted"/>
<evidence type="ECO:0000313" key="3">
    <source>
        <dbReference type="Proteomes" id="UP001472677"/>
    </source>
</evidence>
<evidence type="ECO:0000313" key="2">
    <source>
        <dbReference type="EMBL" id="KAK8516351.1"/>
    </source>
</evidence>
<evidence type="ECO:0000256" key="1">
    <source>
        <dbReference type="SAM" id="MobiDB-lite"/>
    </source>
</evidence>